<dbReference type="EMBL" id="QGMZ01000051">
    <property type="protein sequence ID" value="PWR69887.1"/>
    <property type="molecule type" value="Genomic_DNA"/>
</dbReference>
<name>A0A2V2N142_9EURY</name>
<dbReference type="PROSITE" id="PS50113">
    <property type="entry name" value="PAC"/>
    <property type="match status" value="1"/>
</dbReference>
<comment type="caution">
    <text evidence="2">The sequence shown here is derived from an EMBL/GenBank/DDBJ whole genome shotgun (WGS) entry which is preliminary data.</text>
</comment>
<feature type="domain" description="PAC" evidence="1">
    <location>
        <begin position="1"/>
        <end position="40"/>
    </location>
</feature>
<accession>A0A2V2N142</accession>
<organism evidence="2 3">
    <name type="scientific">Methanospirillum stamsii</name>
    <dbReference type="NCBI Taxonomy" id="1277351"/>
    <lineage>
        <taxon>Archaea</taxon>
        <taxon>Methanobacteriati</taxon>
        <taxon>Methanobacteriota</taxon>
        <taxon>Stenosarchaea group</taxon>
        <taxon>Methanomicrobia</taxon>
        <taxon>Methanomicrobiales</taxon>
        <taxon>Methanospirillaceae</taxon>
        <taxon>Methanospirillum</taxon>
    </lineage>
</organism>
<protein>
    <recommendedName>
        <fullName evidence="1">PAC domain-containing protein</fullName>
    </recommendedName>
</protein>
<keyword evidence="3" id="KW-1185">Reference proteome</keyword>
<dbReference type="InterPro" id="IPR000700">
    <property type="entry name" value="PAS-assoc_C"/>
</dbReference>
<evidence type="ECO:0000313" key="3">
    <source>
        <dbReference type="Proteomes" id="UP000245934"/>
    </source>
</evidence>
<evidence type="ECO:0000259" key="1">
    <source>
        <dbReference type="PROSITE" id="PS50113"/>
    </source>
</evidence>
<dbReference type="OrthoDB" id="106933at2157"/>
<proteinExistence type="predicted"/>
<sequence>MIIRQSLVSPIRDMSDNITGTIAIAIDITDQKILEKESKNLLIQLEHNLVELAILNDKIRNPLTVIATLIDMHAPHIEKQINQSIREIDDIITNLDKRWMESEKTISFLQKHYGFGNR</sequence>
<dbReference type="Proteomes" id="UP000245934">
    <property type="component" value="Unassembled WGS sequence"/>
</dbReference>
<evidence type="ECO:0000313" key="2">
    <source>
        <dbReference type="EMBL" id="PWR69887.1"/>
    </source>
</evidence>
<dbReference type="AlphaFoldDB" id="A0A2V2N142"/>
<reference evidence="2 3" key="1">
    <citation type="submission" date="2018-05" db="EMBL/GenBank/DDBJ databases">
        <title>Draft genome of Methanospirillum stamsii Pt1.</title>
        <authorList>
            <person name="Dueholm M.S."/>
            <person name="Nielsen P.H."/>
            <person name="Bakmann L.F."/>
            <person name="Otzen D.E."/>
        </authorList>
    </citation>
    <scope>NUCLEOTIDE SEQUENCE [LARGE SCALE GENOMIC DNA]</scope>
    <source>
        <strain evidence="2 3">Pt1</strain>
    </source>
</reference>
<dbReference type="Gene3D" id="3.30.450.20">
    <property type="entry name" value="PAS domain"/>
    <property type="match status" value="1"/>
</dbReference>
<dbReference type="RefSeq" id="WP_109942306.1">
    <property type="nucleotide sequence ID" value="NZ_CP176366.1"/>
</dbReference>
<gene>
    <name evidence="2" type="ORF">DLD82_16880</name>
</gene>
<dbReference type="GeneID" id="97608373"/>